<feature type="compositionally biased region" description="Polar residues" evidence="1">
    <location>
        <begin position="74"/>
        <end position="84"/>
    </location>
</feature>
<proteinExistence type="predicted"/>
<protein>
    <submittedName>
        <fullName evidence="2">Uncharacterized protein</fullName>
    </submittedName>
</protein>
<sequence length="619" mass="67248">MATQPDDVEILVHINAPSRVADDATYRQLAEAYLDFEPSRRTALPCLNAEQLQDIEEPDSKRSCCGSEDDVQNPVVTSSSQSYATPAPAPVFLDSQDLSFQSALDNRESPRLGDTTVGITLDIDVSQNHDNATGTQQSWQAPPSEIADSYPMPHPSLLRGSPSKLLESYLRSSTSKADEKTFSSMPQPHKRPASQMVSHIEVPSSPIQDVVEVASSQPEPKHLPAIQSSPGLPPQRGGSISASSDGEELVDGHVVPTSDEAPDTTNIASSPMLNGQSARSRGNTTPQSMSEDLLDVTHITGSPTEIGPTEVIGQEPRGISAQASKPGDPLNVSHVTNSFAENASMVAHSPTHEGPDSPKPQDDITHISMSSVDDSQGAVPSQTRQPPLAAGESLDVTHISSSSFEISEPRPNVEPLPPAKRRWRHSEDSSPSPLMSAPTTEFVPADTVTLSTDPQSVPPSACEIMPPSPPASCHMVSPEDLIPAQLSKLASDLSSCYRPSPTLRDLDPFERGYWFLDCGSWPEAARDSTWSFLQRYVRSGLAGWGLWCRRQELPHRFIRVYCWGHVVKHAYLLLYLASERRLKTTAAVWFDAEGKEVVKVSPYTERGIGRDREGPEPER</sequence>
<reference evidence="2" key="1">
    <citation type="submission" date="2022-10" db="EMBL/GenBank/DDBJ databases">
        <title>Determination and structural analysis of whole genome sequence of Sarocladium strictum F4-1.</title>
        <authorList>
            <person name="Hu L."/>
            <person name="Jiang Y."/>
        </authorList>
    </citation>
    <scope>NUCLEOTIDE SEQUENCE</scope>
    <source>
        <strain evidence="2">F4-1</strain>
    </source>
</reference>
<feature type="region of interest" description="Disordered" evidence="1">
    <location>
        <begin position="212"/>
        <end position="288"/>
    </location>
</feature>
<feature type="compositionally biased region" description="Basic and acidic residues" evidence="1">
    <location>
        <begin position="350"/>
        <end position="365"/>
    </location>
</feature>
<dbReference type="Proteomes" id="UP001175261">
    <property type="component" value="Unassembled WGS sequence"/>
</dbReference>
<evidence type="ECO:0000313" key="3">
    <source>
        <dbReference type="Proteomes" id="UP001175261"/>
    </source>
</evidence>
<feature type="region of interest" description="Disordered" evidence="1">
    <location>
        <begin position="55"/>
        <end position="90"/>
    </location>
</feature>
<dbReference type="EMBL" id="JAPDFR010000009">
    <property type="protein sequence ID" value="KAK0383343.1"/>
    <property type="molecule type" value="Genomic_DNA"/>
</dbReference>
<feature type="region of interest" description="Disordered" evidence="1">
    <location>
        <begin position="346"/>
        <end position="438"/>
    </location>
</feature>
<accession>A0AA39L407</accession>
<evidence type="ECO:0000256" key="1">
    <source>
        <dbReference type="SAM" id="MobiDB-lite"/>
    </source>
</evidence>
<organism evidence="2 3">
    <name type="scientific">Sarocladium strictum</name>
    <name type="common">Black bundle disease fungus</name>
    <name type="synonym">Acremonium strictum</name>
    <dbReference type="NCBI Taxonomy" id="5046"/>
    <lineage>
        <taxon>Eukaryota</taxon>
        <taxon>Fungi</taxon>
        <taxon>Dikarya</taxon>
        <taxon>Ascomycota</taxon>
        <taxon>Pezizomycotina</taxon>
        <taxon>Sordariomycetes</taxon>
        <taxon>Hypocreomycetidae</taxon>
        <taxon>Hypocreales</taxon>
        <taxon>Sarocladiaceae</taxon>
        <taxon>Sarocladium</taxon>
    </lineage>
</organism>
<feature type="compositionally biased region" description="Polar residues" evidence="1">
    <location>
        <begin position="429"/>
        <end position="438"/>
    </location>
</feature>
<name>A0AA39L407_SARSR</name>
<dbReference type="AlphaFoldDB" id="A0AA39L407"/>
<gene>
    <name evidence="2" type="ORF">NLU13_9256</name>
</gene>
<feature type="compositionally biased region" description="Polar residues" evidence="1">
    <location>
        <begin position="263"/>
        <end position="288"/>
    </location>
</feature>
<comment type="caution">
    <text evidence="2">The sequence shown here is derived from an EMBL/GenBank/DDBJ whole genome shotgun (WGS) entry which is preliminary data.</text>
</comment>
<feature type="compositionally biased region" description="Polar residues" evidence="1">
    <location>
        <begin position="367"/>
        <end position="385"/>
    </location>
</feature>
<evidence type="ECO:0000313" key="2">
    <source>
        <dbReference type="EMBL" id="KAK0383343.1"/>
    </source>
</evidence>
<keyword evidence="3" id="KW-1185">Reference proteome</keyword>
<feature type="region of interest" description="Disordered" evidence="1">
    <location>
        <begin position="128"/>
        <end position="196"/>
    </location>
</feature>
<feature type="compositionally biased region" description="Polar residues" evidence="1">
    <location>
        <begin position="128"/>
        <end position="141"/>
    </location>
</feature>